<accession>A0A2H3JYQ1</accession>
<reference evidence="1 2" key="1">
    <citation type="journal article" date="2012" name="Science">
        <title>The Paleozoic origin of enzymatic lignin decomposition reconstructed from 31 fungal genomes.</title>
        <authorList>
            <person name="Floudas D."/>
            <person name="Binder M."/>
            <person name="Riley R."/>
            <person name="Barry K."/>
            <person name="Blanchette R.A."/>
            <person name="Henrissat B."/>
            <person name="Martinez A.T."/>
            <person name="Otillar R."/>
            <person name="Spatafora J.W."/>
            <person name="Yadav J.S."/>
            <person name="Aerts A."/>
            <person name="Benoit I."/>
            <person name="Boyd A."/>
            <person name="Carlson A."/>
            <person name="Copeland A."/>
            <person name="Coutinho P.M."/>
            <person name="de Vries R.P."/>
            <person name="Ferreira P."/>
            <person name="Findley K."/>
            <person name="Foster B."/>
            <person name="Gaskell J."/>
            <person name="Glotzer D."/>
            <person name="Gorecki P."/>
            <person name="Heitman J."/>
            <person name="Hesse C."/>
            <person name="Hori C."/>
            <person name="Igarashi K."/>
            <person name="Jurgens J.A."/>
            <person name="Kallen N."/>
            <person name="Kersten P."/>
            <person name="Kohler A."/>
            <person name="Kuees U."/>
            <person name="Kumar T.K.A."/>
            <person name="Kuo A."/>
            <person name="LaButti K."/>
            <person name="Larrondo L.F."/>
            <person name="Lindquist E."/>
            <person name="Ling A."/>
            <person name="Lombard V."/>
            <person name="Lucas S."/>
            <person name="Lundell T."/>
            <person name="Martin R."/>
            <person name="McLaughlin D.J."/>
            <person name="Morgenstern I."/>
            <person name="Morin E."/>
            <person name="Murat C."/>
            <person name="Nagy L.G."/>
            <person name="Nolan M."/>
            <person name="Ohm R.A."/>
            <person name="Patyshakuliyeva A."/>
            <person name="Rokas A."/>
            <person name="Ruiz-Duenas F.J."/>
            <person name="Sabat G."/>
            <person name="Salamov A."/>
            <person name="Samejima M."/>
            <person name="Schmutz J."/>
            <person name="Slot J.C."/>
            <person name="St John F."/>
            <person name="Stenlid J."/>
            <person name="Sun H."/>
            <person name="Sun S."/>
            <person name="Syed K."/>
            <person name="Tsang A."/>
            <person name="Wiebenga A."/>
            <person name="Young D."/>
            <person name="Pisabarro A."/>
            <person name="Eastwood D.C."/>
            <person name="Martin F."/>
            <person name="Cullen D."/>
            <person name="Grigoriev I.V."/>
            <person name="Hibbett D.S."/>
        </authorList>
    </citation>
    <scope>NUCLEOTIDE SEQUENCE [LARGE SCALE GENOMIC DNA]</scope>
    <source>
        <strain evidence="1 2">MD-104</strain>
    </source>
</reference>
<dbReference type="Proteomes" id="UP000218811">
    <property type="component" value="Unassembled WGS sequence"/>
</dbReference>
<dbReference type="EMBL" id="KB468157">
    <property type="protein sequence ID" value="PCH44039.1"/>
    <property type="molecule type" value="Genomic_DNA"/>
</dbReference>
<protein>
    <submittedName>
        <fullName evidence="1">Uncharacterized protein</fullName>
    </submittedName>
</protein>
<name>A0A2H3JYQ1_WOLCO</name>
<evidence type="ECO:0000313" key="2">
    <source>
        <dbReference type="Proteomes" id="UP000218811"/>
    </source>
</evidence>
<dbReference type="AlphaFoldDB" id="A0A2H3JYQ1"/>
<evidence type="ECO:0000313" key="1">
    <source>
        <dbReference type="EMBL" id="PCH44039.1"/>
    </source>
</evidence>
<organism evidence="1 2">
    <name type="scientific">Wolfiporia cocos (strain MD-104)</name>
    <name type="common">Brown rot fungus</name>
    <dbReference type="NCBI Taxonomy" id="742152"/>
    <lineage>
        <taxon>Eukaryota</taxon>
        <taxon>Fungi</taxon>
        <taxon>Dikarya</taxon>
        <taxon>Basidiomycota</taxon>
        <taxon>Agaricomycotina</taxon>
        <taxon>Agaricomycetes</taxon>
        <taxon>Polyporales</taxon>
        <taxon>Phaeolaceae</taxon>
        <taxon>Wolfiporia</taxon>
    </lineage>
</organism>
<keyword evidence="2" id="KW-1185">Reference proteome</keyword>
<gene>
    <name evidence="1" type="ORF">WOLCODRAFT_18691</name>
</gene>
<sequence>MALASGLYTLGLEAYPSFLAWLPQGTDTQSFVGTDDHSVVGLTWNVTQLGNGLYVIQNTEFSTYANSGAIGEPYHIVGGYEEQQWDIRSISSTSESPFYILVPETNENPAMYWNYDDIKDDEPVRHHSLRPTCIAVVAMVGMSIYVDLSKLDGYSSTENLLFENNEKPLNLSVIQFYVIVQLYHIPERDSGDGPDPMRPGLSPLTLNRTSSTRPILVLRTEADYSVVTENMQRLSQPHATRERSLLLLALRLSRFQLGNIVDGVLKLPSGAVELSSVKLAECEGTVGDGETKGPMKKSIATREENDGYAVLRHSWTKTGLQLTHPA</sequence>
<proteinExistence type="predicted"/>